<keyword evidence="3" id="KW-1185">Reference proteome</keyword>
<feature type="compositionally biased region" description="Acidic residues" evidence="1">
    <location>
        <begin position="88"/>
        <end position="99"/>
    </location>
</feature>
<proteinExistence type="predicted"/>
<name>A0A8H5BTH2_9AGAR</name>
<organism evidence="2 3">
    <name type="scientific">Psilocybe cf. subviscida</name>
    <dbReference type="NCBI Taxonomy" id="2480587"/>
    <lineage>
        <taxon>Eukaryota</taxon>
        <taxon>Fungi</taxon>
        <taxon>Dikarya</taxon>
        <taxon>Basidiomycota</taxon>
        <taxon>Agaricomycotina</taxon>
        <taxon>Agaricomycetes</taxon>
        <taxon>Agaricomycetidae</taxon>
        <taxon>Agaricales</taxon>
        <taxon>Agaricineae</taxon>
        <taxon>Strophariaceae</taxon>
        <taxon>Psilocybe</taxon>
    </lineage>
</organism>
<feature type="region of interest" description="Disordered" evidence="1">
    <location>
        <begin position="114"/>
        <end position="160"/>
    </location>
</feature>
<feature type="compositionally biased region" description="Pro residues" evidence="1">
    <location>
        <begin position="223"/>
        <end position="232"/>
    </location>
</feature>
<dbReference type="Proteomes" id="UP000567179">
    <property type="component" value="Unassembled WGS sequence"/>
</dbReference>
<protein>
    <submittedName>
        <fullName evidence="2">Uncharacterized protein</fullName>
    </submittedName>
</protein>
<accession>A0A8H5BTH2</accession>
<dbReference type="AlphaFoldDB" id="A0A8H5BTH2"/>
<feature type="compositionally biased region" description="Acidic residues" evidence="1">
    <location>
        <begin position="238"/>
        <end position="249"/>
    </location>
</feature>
<reference evidence="2 3" key="1">
    <citation type="journal article" date="2020" name="ISME J.">
        <title>Uncovering the hidden diversity of litter-decomposition mechanisms in mushroom-forming fungi.</title>
        <authorList>
            <person name="Floudas D."/>
            <person name="Bentzer J."/>
            <person name="Ahren D."/>
            <person name="Johansson T."/>
            <person name="Persson P."/>
            <person name="Tunlid A."/>
        </authorList>
    </citation>
    <scope>NUCLEOTIDE SEQUENCE [LARGE SCALE GENOMIC DNA]</scope>
    <source>
        <strain evidence="2 3">CBS 101986</strain>
    </source>
</reference>
<feature type="region of interest" description="Disordered" evidence="1">
    <location>
        <begin position="1"/>
        <end position="99"/>
    </location>
</feature>
<evidence type="ECO:0000256" key="1">
    <source>
        <dbReference type="SAM" id="MobiDB-lite"/>
    </source>
</evidence>
<evidence type="ECO:0000313" key="2">
    <source>
        <dbReference type="EMBL" id="KAF5329270.1"/>
    </source>
</evidence>
<sequence>MADTPEASSSGSRGRGRGKSRGGLGKYLRARGRGRGFGRPAEFTTRLLLDGEGRPQLTEEEEAEHAKELAQKFSRRQLGTNADRYKEEEPELGSDGEPILEPEVDLSEFLDKQKISDAAGPTERIAEQKDYDEDDVDTSLAHITSGDGRNHLQASSKKGKIAQIAWDDELDDMSREKNAAEATWDLKTRFRAKSEKLKTKPITPTPASATRSRKPELQDAPALPLPVDPRAPPKSQIDEMEDFLDDLLS</sequence>
<dbReference type="EMBL" id="JAACJJ010000002">
    <property type="protein sequence ID" value="KAF5329270.1"/>
    <property type="molecule type" value="Genomic_DNA"/>
</dbReference>
<evidence type="ECO:0000313" key="3">
    <source>
        <dbReference type="Proteomes" id="UP000567179"/>
    </source>
</evidence>
<gene>
    <name evidence="2" type="ORF">D9619_009309</name>
</gene>
<comment type="caution">
    <text evidence="2">The sequence shown here is derived from an EMBL/GenBank/DDBJ whole genome shotgun (WGS) entry which is preliminary data.</text>
</comment>
<feature type="region of interest" description="Disordered" evidence="1">
    <location>
        <begin position="195"/>
        <end position="249"/>
    </location>
</feature>
<dbReference type="OrthoDB" id="2505473at2759"/>